<dbReference type="Gene3D" id="3.60.10.10">
    <property type="entry name" value="Endonuclease/exonuclease/phosphatase"/>
    <property type="match status" value="1"/>
</dbReference>
<proteinExistence type="predicted"/>
<evidence type="ECO:0008006" key="3">
    <source>
        <dbReference type="Google" id="ProtNLM"/>
    </source>
</evidence>
<dbReference type="EMBL" id="CAVLGL010000002">
    <property type="protein sequence ID" value="CAK1579748.1"/>
    <property type="molecule type" value="Genomic_DNA"/>
</dbReference>
<protein>
    <recommendedName>
        <fullName evidence="3">Craniofacial development protein 2</fullName>
    </recommendedName>
</protein>
<reference evidence="1 2" key="1">
    <citation type="submission" date="2023-11" db="EMBL/GenBank/DDBJ databases">
        <authorList>
            <person name="Hedman E."/>
            <person name="Englund M."/>
            <person name="Stromberg M."/>
            <person name="Nyberg Akerstrom W."/>
            <person name="Nylinder S."/>
            <person name="Jareborg N."/>
            <person name="Kallberg Y."/>
            <person name="Kronander E."/>
        </authorList>
    </citation>
    <scope>NUCLEOTIDE SEQUENCE [LARGE SCALE GENOMIC DNA]</scope>
</reference>
<evidence type="ECO:0000313" key="2">
    <source>
        <dbReference type="Proteomes" id="UP001314205"/>
    </source>
</evidence>
<dbReference type="AlphaFoldDB" id="A0AAV1K9I0"/>
<dbReference type="InterPro" id="IPR036691">
    <property type="entry name" value="Endo/exonu/phosph_ase_sf"/>
</dbReference>
<keyword evidence="2" id="KW-1185">Reference proteome</keyword>
<dbReference type="Proteomes" id="UP001314205">
    <property type="component" value="Unassembled WGS sequence"/>
</dbReference>
<gene>
    <name evidence="1" type="ORF">PARMNEM_LOCUS1649</name>
</gene>
<sequence>MLPLNNKTNGLNTFYSQLSSALQDTQKNVLVIGDFNGRIGSQQIGEENVVGKFGFGRRSKNGKRMIKMALENNLAFMNNFFKKDPRKNWTWLSTDGSYRNKIDYIATNNRKVFQDVSILSQFNFNTNHRMVRAVINSVEPKKSRNKFNVKINITKTPRLVNKPKNEAEEKCKNVINEIFGPLFKKFSKPKKTHTENETKRLIEERKLLLKLGIDKQNLRAIAELSKKLSNSIKKDRTKKRTNVLNYYIKKTGGIKKALKEIVEKKTWITNFYRLL</sequence>
<dbReference type="InterPro" id="IPR027124">
    <property type="entry name" value="Swc5/CFDP1/2"/>
</dbReference>
<accession>A0AAV1K9I0</accession>
<organism evidence="1 2">
    <name type="scientific">Parnassius mnemosyne</name>
    <name type="common">clouded apollo</name>
    <dbReference type="NCBI Taxonomy" id="213953"/>
    <lineage>
        <taxon>Eukaryota</taxon>
        <taxon>Metazoa</taxon>
        <taxon>Ecdysozoa</taxon>
        <taxon>Arthropoda</taxon>
        <taxon>Hexapoda</taxon>
        <taxon>Insecta</taxon>
        <taxon>Pterygota</taxon>
        <taxon>Neoptera</taxon>
        <taxon>Endopterygota</taxon>
        <taxon>Lepidoptera</taxon>
        <taxon>Glossata</taxon>
        <taxon>Ditrysia</taxon>
        <taxon>Papilionoidea</taxon>
        <taxon>Papilionidae</taxon>
        <taxon>Parnassiinae</taxon>
        <taxon>Parnassini</taxon>
        <taxon>Parnassius</taxon>
        <taxon>Driopa</taxon>
    </lineage>
</organism>
<dbReference type="PANTHER" id="PTHR23227">
    <property type="entry name" value="BUCENTAUR RELATED"/>
    <property type="match status" value="1"/>
</dbReference>
<evidence type="ECO:0000313" key="1">
    <source>
        <dbReference type="EMBL" id="CAK1579748.1"/>
    </source>
</evidence>
<dbReference type="SUPFAM" id="SSF56219">
    <property type="entry name" value="DNase I-like"/>
    <property type="match status" value="1"/>
</dbReference>
<dbReference type="PANTHER" id="PTHR23227:SF67">
    <property type="entry name" value="CRANIOFACIAL DEVELOPMENT PROTEIN 2-LIKE"/>
    <property type="match status" value="1"/>
</dbReference>
<comment type="caution">
    <text evidence="1">The sequence shown here is derived from an EMBL/GenBank/DDBJ whole genome shotgun (WGS) entry which is preliminary data.</text>
</comment>
<name>A0AAV1K9I0_9NEOP</name>